<accession>A0A2G3DXX8</accession>
<organism evidence="3 4">
    <name type="scientific">Pseudobutyrivibrio ruminis</name>
    <dbReference type="NCBI Taxonomy" id="46206"/>
    <lineage>
        <taxon>Bacteria</taxon>
        <taxon>Bacillati</taxon>
        <taxon>Bacillota</taxon>
        <taxon>Clostridia</taxon>
        <taxon>Lachnospirales</taxon>
        <taxon>Lachnospiraceae</taxon>
        <taxon>Pseudobutyrivibrio</taxon>
    </lineage>
</organism>
<name>A0A2G3DXX8_9FIRM</name>
<reference evidence="3 4" key="2">
    <citation type="submission" date="2017-10" db="EMBL/GenBank/DDBJ databases">
        <authorList>
            <person name="Banno H."/>
            <person name="Chua N.-H."/>
        </authorList>
    </citation>
    <scope>NUCLEOTIDE SEQUENCE [LARGE SCALE GENOMIC DNA]</scope>
    <source>
        <strain evidence="3 4">JK626</strain>
    </source>
</reference>
<feature type="compositionally biased region" description="Polar residues" evidence="1">
    <location>
        <begin position="169"/>
        <end position="189"/>
    </location>
</feature>
<dbReference type="EMBL" id="PDYF01000008">
    <property type="protein sequence ID" value="PHU35898.1"/>
    <property type="molecule type" value="Genomic_DNA"/>
</dbReference>
<feature type="region of interest" description="Disordered" evidence="1">
    <location>
        <begin position="166"/>
        <end position="195"/>
    </location>
</feature>
<dbReference type="Proteomes" id="UP000225889">
    <property type="component" value="Unassembled WGS sequence"/>
</dbReference>
<feature type="chain" id="PRO_5013901868" description="SipW-cognate class signal peptide" evidence="2">
    <location>
        <begin position="27"/>
        <end position="195"/>
    </location>
</feature>
<proteinExistence type="predicted"/>
<evidence type="ECO:0008006" key="5">
    <source>
        <dbReference type="Google" id="ProtNLM"/>
    </source>
</evidence>
<dbReference type="InterPro" id="IPR023833">
    <property type="entry name" value="Signal_pept_SipW-depend-type"/>
</dbReference>
<evidence type="ECO:0000256" key="1">
    <source>
        <dbReference type="SAM" id="MobiDB-lite"/>
    </source>
</evidence>
<dbReference type="AlphaFoldDB" id="A0A2G3DXX8"/>
<evidence type="ECO:0000256" key="2">
    <source>
        <dbReference type="SAM" id="SignalP"/>
    </source>
</evidence>
<evidence type="ECO:0000313" key="3">
    <source>
        <dbReference type="EMBL" id="PHU35898.1"/>
    </source>
</evidence>
<reference evidence="3 4" key="1">
    <citation type="submission" date="2017-10" db="EMBL/GenBank/DDBJ databases">
        <title>Resolving the taxonomy of Roseburia spp., Eubacterium rectale and Agathobacter spp. through phylogenomic analysis.</title>
        <authorList>
            <person name="Sheridan P.O."/>
            <person name="Walker A.W."/>
            <person name="Duncan S.H."/>
            <person name="Scott K.P."/>
            <person name="Toole P.W.O."/>
            <person name="Luis P."/>
            <person name="Flint H.J."/>
        </authorList>
    </citation>
    <scope>NUCLEOTIDE SEQUENCE [LARGE SCALE GENOMIC DNA]</scope>
    <source>
        <strain evidence="3 4">JK626</strain>
    </source>
</reference>
<protein>
    <recommendedName>
        <fullName evidence="5">SipW-cognate class signal peptide</fullName>
    </recommendedName>
</protein>
<dbReference type="NCBIfam" id="TIGR04088">
    <property type="entry name" value="cognate_SipW"/>
    <property type="match status" value="1"/>
</dbReference>
<feature type="signal peptide" evidence="2">
    <location>
        <begin position="1"/>
        <end position="26"/>
    </location>
</feature>
<evidence type="ECO:0000313" key="4">
    <source>
        <dbReference type="Proteomes" id="UP000225889"/>
    </source>
</evidence>
<dbReference type="RefSeq" id="WP_099391600.1">
    <property type="nucleotide sequence ID" value="NZ_PDYF01000008.1"/>
</dbReference>
<keyword evidence="2" id="KW-0732">Signal</keyword>
<sequence length="195" mass="21376">MKFKKYLMIAAALALVSLASVKTTMAYFTDTKEATGGVTLSLGDSRLTPHETVDGLVKHITVENTGNYDVFIRVKAVYGSNYDASVVDKTSAGWELKDDGYYYYKDVVKAHETAPELQLQIKVKDNTAVENSFNVVIIQEATLAIYDGDNVSADWTKTVMSRSDYDAKFSNQGDEPAAQQNQSTDTDNGQGEGDN</sequence>
<gene>
    <name evidence="3" type="ORF">CSX01_04620</name>
</gene>
<comment type="caution">
    <text evidence="3">The sequence shown here is derived from an EMBL/GenBank/DDBJ whole genome shotgun (WGS) entry which is preliminary data.</text>
</comment>